<dbReference type="EMBL" id="CM018215">
    <property type="protein sequence ID" value="KAB2045584.1"/>
    <property type="molecule type" value="Genomic_DNA"/>
</dbReference>
<name>A0A5J5STJ0_GOSBA</name>
<keyword evidence="1" id="KW-1133">Transmembrane helix</keyword>
<keyword evidence="3" id="KW-1185">Reference proteome</keyword>
<protein>
    <submittedName>
        <fullName evidence="2">Uncharacterized protein</fullName>
    </submittedName>
</protein>
<keyword evidence="1" id="KW-0472">Membrane</keyword>
<accession>A0A5J5STJ0</accession>
<organism evidence="2 3">
    <name type="scientific">Gossypium barbadense</name>
    <name type="common">Sea Island cotton</name>
    <name type="synonym">Hibiscus barbadensis</name>
    <dbReference type="NCBI Taxonomy" id="3634"/>
    <lineage>
        <taxon>Eukaryota</taxon>
        <taxon>Viridiplantae</taxon>
        <taxon>Streptophyta</taxon>
        <taxon>Embryophyta</taxon>
        <taxon>Tracheophyta</taxon>
        <taxon>Spermatophyta</taxon>
        <taxon>Magnoliopsida</taxon>
        <taxon>eudicotyledons</taxon>
        <taxon>Gunneridae</taxon>
        <taxon>Pentapetalae</taxon>
        <taxon>rosids</taxon>
        <taxon>malvids</taxon>
        <taxon>Malvales</taxon>
        <taxon>Malvaceae</taxon>
        <taxon>Malvoideae</taxon>
        <taxon>Gossypium</taxon>
    </lineage>
</organism>
<reference evidence="3" key="1">
    <citation type="journal article" date="2020" name="Nat. Genet.">
        <title>Genomic diversifications of five Gossypium allopolyploid species and their impact on cotton improvement.</title>
        <authorList>
            <person name="Chen Z.J."/>
            <person name="Sreedasyam A."/>
            <person name="Ando A."/>
            <person name="Song Q."/>
            <person name="De Santiago L.M."/>
            <person name="Hulse-Kemp A.M."/>
            <person name="Ding M."/>
            <person name="Ye W."/>
            <person name="Kirkbride R.C."/>
            <person name="Jenkins J."/>
            <person name="Plott C."/>
            <person name="Lovell J."/>
            <person name="Lin Y.M."/>
            <person name="Vaughn R."/>
            <person name="Liu B."/>
            <person name="Simpson S."/>
            <person name="Scheffler B.E."/>
            <person name="Wen L."/>
            <person name="Saski C.A."/>
            <person name="Grover C.E."/>
            <person name="Hu G."/>
            <person name="Conover J.L."/>
            <person name="Carlson J.W."/>
            <person name="Shu S."/>
            <person name="Boston L.B."/>
            <person name="Williams M."/>
            <person name="Peterson D.G."/>
            <person name="McGee K."/>
            <person name="Jones D.C."/>
            <person name="Wendel J.F."/>
            <person name="Stelly D.M."/>
            <person name="Grimwood J."/>
            <person name="Schmutz J."/>
        </authorList>
    </citation>
    <scope>NUCLEOTIDE SEQUENCE [LARGE SCALE GENOMIC DNA]</scope>
    <source>
        <strain evidence="3">cv. 3-79</strain>
    </source>
</reference>
<dbReference type="Proteomes" id="UP000327439">
    <property type="component" value="Chromosome D01"/>
</dbReference>
<proteinExistence type="predicted"/>
<gene>
    <name evidence="2" type="ORF">ES319_D01G172200v1</name>
</gene>
<evidence type="ECO:0000256" key="1">
    <source>
        <dbReference type="SAM" id="Phobius"/>
    </source>
</evidence>
<feature type="transmembrane region" description="Helical" evidence="1">
    <location>
        <begin position="53"/>
        <end position="74"/>
    </location>
</feature>
<keyword evidence="1" id="KW-0812">Transmembrane</keyword>
<dbReference type="AlphaFoldDB" id="A0A5J5STJ0"/>
<evidence type="ECO:0000313" key="2">
    <source>
        <dbReference type="EMBL" id="KAB2045584.1"/>
    </source>
</evidence>
<evidence type="ECO:0000313" key="3">
    <source>
        <dbReference type="Proteomes" id="UP000327439"/>
    </source>
</evidence>
<sequence length="80" mass="9846">ANLYLFNPFSYIIFSSKTRFSYNFSSTKHPRKNYLLPCTKLLPFYHFQASNCFYHLKAFNLLFFFIQFFPYTMIRKTHKF</sequence>
<feature type="non-terminal residue" evidence="2">
    <location>
        <position position="1"/>
    </location>
</feature>